<evidence type="ECO:0000313" key="2">
    <source>
        <dbReference type="EnsemblPlants" id="AET7Gv21350200.4"/>
    </source>
</evidence>
<organism evidence="2 3">
    <name type="scientific">Aegilops tauschii subsp. strangulata</name>
    <name type="common">Goatgrass</name>
    <dbReference type="NCBI Taxonomy" id="200361"/>
    <lineage>
        <taxon>Eukaryota</taxon>
        <taxon>Viridiplantae</taxon>
        <taxon>Streptophyta</taxon>
        <taxon>Embryophyta</taxon>
        <taxon>Tracheophyta</taxon>
        <taxon>Spermatophyta</taxon>
        <taxon>Magnoliopsida</taxon>
        <taxon>Liliopsida</taxon>
        <taxon>Poales</taxon>
        <taxon>Poaceae</taxon>
        <taxon>BOP clade</taxon>
        <taxon>Pooideae</taxon>
        <taxon>Triticodae</taxon>
        <taxon>Triticeae</taxon>
        <taxon>Triticinae</taxon>
        <taxon>Aegilops</taxon>
    </lineage>
</organism>
<proteinExistence type="predicted"/>
<keyword evidence="3" id="KW-1185">Reference proteome</keyword>
<evidence type="ECO:0000256" key="1">
    <source>
        <dbReference type="SAM" id="MobiDB-lite"/>
    </source>
</evidence>
<feature type="region of interest" description="Disordered" evidence="1">
    <location>
        <begin position="1"/>
        <end position="24"/>
    </location>
</feature>
<reference evidence="3" key="1">
    <citation type="journal article" date="2014" name="Science">
        <title>Ancient hybridizations among the ancestral genomes of bread wheat.</title>
        <authorList>
            <consortium name="International Wheat Genome Sequencing Consortium,"/>
            <person name="Marcussen T."/>
            <person name="Sandve S.R."/>
            <person name="Heier L."/>
            <person name="Spannagl M."/>
            <person name="Pfeifer M."/>
            <person name="Jakobsen K.S."/>
            <person name="Wulff B.B."/>
            <person name="Steuernagel B."/>
            <person name="Mayer K.F."/>
            <person name="Olsen O.A."/>
        </authorList>
    </citation>
    <scope>NUCLEOTIDE SEQUENCE [LARGE SCALE GENOMIC DNA]</scope>
    <source>
        <strain evidence="3">cv. AL8/78</strain>
    </source>
</reference>
<dbReference type="Gramene" id="AET7Gv21350200.4">
    <property type="protein sequence ID" value="AET7Gv21350200.4"/>
    <property type="gene ID" value="AET7Gv21350200"/>
</dbReference>
<protein>
    <submittedName>
        <fullName evidence="2">Uncharacterized protein</fullName>
    </submittedName>
</protein>
<reference evidence="2" key="4">
    <citation type="submission" date="2019-03" db="UniProtKB">
        <authorList>
            <consortium name="EnsemblPlants"/>
        </authorList>
    </citation>
    <scope>IDENTIFICATION</scope>
</reference>
<dbReference type="AlphaFoldDB" id="A0A453TD41"/>
<sequence length="63" mass="6550">AGEAGPRPSSSPVQRRSPSRPPLLFSDLPPSSRIGWFPPRSSAAVLLADSSPLFSGAPSIMCC</sequence>
<dbReference type="EnsemblPlants" id="AET7Gv21350200.4">
    <property type="protein sequence ID" value="AET7Gv21350200.4"/>
    <property type="gene ID" value="AET7Gv21350200"/>
</dbReference>
<dbReference type="Proteomes" id="UP000015105">
    <property type="component" value="Chromosome 7D"/>
</dbReference>
<reference evidence="3" key="2">
    <citation type="journal article" date="2017" name="Nat. Plants">
        <title>The Aegilops tauschii genome reveals multiple impacts of transposons.</title>
        <authorList>
            <person name="Zhao G."/>
            <person name="Zou C."/>
            <person name="Li K."/>
            <person name="Wang K."/>
            <person name="Li T."/>
            <person name="Gao L."/>
            <person name="Zhang X."/>
            <person name="Wang H."/>
            <person name="Yang Z."/>
            <person name="Liu X."/>
            <person name="Jiang W."/>
            <person name="Mao L."/>
            <person name="Kong X."/>
            <person name="Jiao Y."/>
            <person name="Jia J."/>
        </authorList>
    </citation>
    <scope>NUCLEOTIDE SEQUENCE [LARGE SCALE GENOMIC DNA]</scope>
    <source>
        <strain evidence="3">cv. AL8/78</strain>
    </source>
</reference>
<accession>A0A453TD41</accession>
<name>A0A453TD41_AEGTS</name>
<reference evidence="2" key="5">
    <citation type="journal article" date="2021" name="G3 (Bethesda)">
        <title>Aegilops tauschii genome assembly Aet v5.0 features greater sequence contiguity and improved annotation.</title>
        <authorList>
            <person name="Wang L."/>
            <person name="Zhu T."/>
            <person name="Rodriguez J.C."/>
            <person name="Deal K.R."/>
            <person name="Dubcovsky J."/>
            <person name="McGuire P.E."/>
            <person name="Lux T."/>
            <person name="Spannagl M."/>
            <person name="Mayer K.F.X."/>
            <person name="Baldrich P."/>
            <person name="Meyers B.C."/>
            <person name="Huo N."/>
            <person name="Gu Y.Q."/>
            <person name="Zhou H."/>
            <person name="Devos K.M."/>
            <person name="Bennetzen J.L."/>
            <person name="Unver T."/>
            <person name="Budak H."/>
            <person name="Gulick P.J."/>
            <person name="Galiba G."/>
            <person name="Kalapos B."/>
            <person name="Nelson D.R."/>
            <person name="Li P."/>
            <person name="You F.M."/>
            <person name="Luo M.C."/>
            <person name="Dvorak J."/>
        </authorList>
    </citation>
    <scope>NUCLEOTIDE SEQUENCE [LARGE SCALE GENOMIC DNA]</scope>
    <source>
        <strain evidence="2">cv. AL8/78</strain>
    </source>
</reference>
<evidence type="ECO:0000313" key="3">
    <source>
        <dbReference type="Proteomes" id="UP000015105"/>
    </source>
</evidence>
<reference evidence="2" key="3">
    <citation type="journal article" date="2017" name="Nature">
        <title>Genome sequence of the progenitor of the wheat D genome Aegilops tauschii.</title>
        <authorList>
            <person name="Luo M.C."/>
            <person name="Gu Y.Q."/>
            <person name="Puiu D."/>
            <person name="Wang H."/>
            <person name="Twardziok S.O."/>
            <person name="Deal K.R."/>
            <person name="Huo N."/>
            <person name="Zhu T."/>
            <person name="Wang L."/>
            <person name="Wang Y."/>
            <person name="McGuire P.E."/>
            <person name="Liu S."/>
            <person name="Long H."/>
            <person name="Ramasamy R.K."/>
            <person name="Rodriguez J.C."/>
            <person name="Van S.L."/>
            <person name="Yuan L."/>
            <person name="Wang Z."/>
            <person name="Xia Z."/>
            <person name="Xiao L."/>
            <person name="Anderson O.D."/>
            <person name="Ouyang S."/>
            <person name="Liang Y."/>
            <person name="Zimin A.V."/>
            <person name="Pertea G."/>
            <person name="Qi P."/>
            <person name="Bennetzen J.L."/>
            <person name="Dai X."/>
            <person name="Dawson M.W."/>
            <person name="Muller H.G."/>
            <person name="Kugler K."/>
            <person name="Rivarola-Duarte L."/>
            <person name="Spannagl M."/>
            <person name="Mayer K.F.X."/>
            <person name="Lu F.H."/>
            <person name="Bevan M.W."/>
            <person name="Leroy P."/>
            <person name="Li P."/>
            <person name="You F.M."/>
            <person name="Sun Q."/>
            <person name="Liu Z."/>
            <person name="Lyons E."/>
            <person name="Wicker T."/>
            <person name="Salzberg S.L."/>
            <person name="Devos K.M."/>
            <person name="Dvorak J."/>
        </authorList>
    </citation>
    <scope>NUCLEOTIDE SEQUENCE [LARGE SCALE GENOMIC DNA]</scope>
    <source>
        <strain evidence="2">cv. AL8/78</strain>
    </source>
</reference>